<evidence type="ECO:0008006" key="3">
    <source>
        <dbReference type="Google" id="ProtNLM"/>
    </source>
</evidence>
<name>A0A830CTB1_9LAMI</name>
<dbReference type="EMBL" id="BMAC01000873">
    <property type="protein sequence ID" value="GFQ03808.1"/>
    <property type="molecule type" value="Genomic_DNA"/>
</dbReference>
<sequence length="171" mass="19239">MAAYAALVSLNHIIEHIRNHPCPLISLDKEQVQSLTEMVMFLQEFLEGYSNINGGGSEDADVLESCIADVAYAAEDLIESHIVDTIHGDKFSSSSFFRGQLRKPIVLYDGLERVMRDLDLIRRYVADIKWNSSGIQDDDQVHKNYSMLASSLRRHSSSGHNTMVGFDDFVD</sequence>
<evidence type="ECO:0000313" key="2">
    <source>
        <dbReference type="Proteomes" id="UP000653305"/>
    </source>
</evidence>
<keyword evidence="2" id="KW-1185">Reference proteome</keyword>
<reference evidence="1" key="1">
    <citation type="submission" date="2020-07" db="EMBL/GenBank/DDBJ databases">
        <title>Ethylene signaling mediates host invasion by parasitic plants.</title>
        <authorList>
            <person name="Yoshida S."/>
        </authorList>
    </citation>
    <scope>NUCLEOTIDE SEQUENCE</scope>
    <source>
        <strain evidence="1">Okayama</strain>
    </source>
</reference>
<organism evidence="1 2">
    <name type="scientific">Phtheirospermum japonicum</name>
    <dbReference type="NCBI Taxonomy" id="374723"/>
    <lineage>
        <taxon>Eukaryota</taxon>
        <taxon>Viridiplantae</taxon>
        <taxon>Streptophyta</taxon>
        <taxon>Embryophyta</taxon>
        <taxon>Tracheophyta</taxon>
        <taxon>Spermatophyta</taxon>
        <taxon>Magnoliopsida</taxon>
        <taxon>eudicotyledons</taxon>
        <taxon>Gunneridae</taxon>
        <taxon>Pentapetalae</taxon>
        <taxon>asterids</taxon>
        <taxon>lamiids</taxon>
        <taxon>Lamiales</taxon>
        <taxon>Orobanchaceae</taxon>
        <taxon>Orobanchaceae incertae sedis</taxon>
        <taxon>Phtheirospermum</taxon>
    </lineage>
</organism>
<comment type="caution">
    <text evidence="1">The sequence shown here is derived from an EMBL/GenBank/DDBJ whole genome shotgun (WGS) entry which is preliminary data.</text>
</comment>
<protein>
    <recommendedName>
        <fullName evidence="3">Rx N-terminal domain-containing protein</fullName>
    </recommendedName>
</protein>
<gene>
    <name evidence="1" type="ORF">PHJA_002524600</name>
</gene>
<dbReference type="Proteomes" id="UP000653305">
    <property type="component" value="Unassembled WGS sequence"/>
</dbReference>
<dbReference type="OrthoDB" id="911829at2759"/>
<accession>A0A830CTB1</accession>
<proteinExistence type="predicted"/>
<dbReference type="Gene3D" id="1.20.5.4130">
    <property type="match status" value="1"/>
</dbReference>
<evidence type="ECO:0000313" key="1">
    <source>
        <dbReference type="EMBL" id="GFQ03808.1"/>
    </source>
</evidence>
<dbReference type="AlphaFoldDB" id="A0A830CTB1"/>